<dbReference type="PANTHER" id="PTHR31429:SF3">
    <property type="entry name" value="WRKY TRANSCRIPTION FACTOR 40-RELATED"/>
    <property type="match status" value="1"/>
</dbReference>
<dbReference type="Gene3D" id="2.20.25.80">
    <property type="entry name" value="WRKY domain"/>
    <property type="match status" value="1"/>
</dbReference>
<evidence type="ECO:0000313" key="9">
    <source>
        <dbReference type="Proteomes" id="UP001418222"/>
    </source>
</evidence>
<dbReference type="EMBL" id="JBBWWQ010000021">
    <property type="protein sequence ID" value="KAK8913726.1"/>
    <property type="molecule type" value="Genomic_DNA"/>
</dbReference>
<dbReference type="InterPro" id="IPR003657">
    <property type="entry name" value="WRKY_dom"/>
</dbReference>
<dbReference type="PROSITE" id="PS50811">
    <property type="entry name" value="WRKY"/>
    <property type="match status" value="1"/>
</dbReference>
<evidence type="ECO:0000256" key="6">
    <source>
        <dbReference type="SAM" id="MobiDB-lite"/>
    </source>
</evidence>
<dbReference type="SUPFAM" id="SSF118290">
    <property type="entry name" value="WRKY DNA-binding domain"/>
    <property type="match status" value="1"/>
</dbReference>
<dbReference type="GO" id="GO:0043565">
    <property type="term" value="F:sequence-specific DNA binding"/>
    <property type="evidence" value="ECO:0007669"/>
    <property type="project" value="InterPro"/>
</dbReference>
<keyword evidence="3" id="KW-0238">DNA-binding</keyword>
<keyword evidence="2" id="KW-0805">Transcription regulation</keyword>
<dbReference type="Proteomes" id="UP001418222">
    <property type="component" value="Unassembled WGS sequence"/>
</dbReference>
<dbReference type="GO" id="GO:0003700">
    <property type="term" value="F:DNA-binding transcription factor activity"/>
    <property type="evidence" value="ECO:0007669"/>
    <property type="project" value="InterPro"/>
</dbReference>
<keyword evidence="5" id="KW-0539">Nucleus</keyword>
<accession>A0AAP0ASI4</accession>
<evidence type="ECO:0000256" key="2">
    <source>
        <dbReference type="ARBA" id="ARBA00023015"/>
    </source>
</evidence>
<organism evidence="8 9">
    <name type="scientific">Platanthera zijinensis</name>
    <dbReference type="NCBI Taxonomy" id="2320716"/>
    <lineage>
        <taxon>Eukaryota</taxon>
        <taxon>Viridiplantae</taxon>
        <taxon>Streptophyta</taxon>
        <taxon>Embryophyta</taxon>
        <taxon>Tracheophyta</taxon>
        <taxon>Spermatophyta</taxon>
        <taxon>Magnoliopsida</taxon>
        <taxon>Liliopsida</taxon>
        <taxon>Asparagales</taxon>
        <taxon>Orchidaceae</taxon>
        <taxon>Orchidoideae</taxon>
        <taxon>Orchideae</taxon>
        <taxon>Orchidinae</taxon>
        <taxon>Platanthera</taxon>
    </lineage>
</organism>
<evidence type="ECO:0000256" key="5">
    <source>
        <dbReference type="ARBA" id="ARBA00023242"/>
    </source>
</evidence>
<name>A0AAP0ASI4_9ASPA</name>
<dbReference type="SMART" id="SM00774">
    <property type="entry name" value="WRKY"/>
    <property type="match status" value="1"/>
</dbReference>
<comment type="subcellular location">
    <subcellularLocation>
        <location evidence="1">Nucleus</location>
    </subcellularLocation>
</comment>
<keyword evidence="4" id="KW-0804">Transcription</keyword>
<dbReference type="PANTHER" id="PTHR31429">
    <property type="entry name" value="WRKY TRANSCRIPTION FACTOR 36-RELATED"/>
    <property type="match status" value="1"/>
</dbReference>
<feature type="domain" description="WRKY" evidence="7">
    <location>
        <begin position="155"/>
        <end position="221"/>
    </location>
</feature>
<sequence>MGSSTDSSIISLDLSIGSLQSSINHTHRHRHENSELSLSHGRRTKKEEGAVQGTLQAEPEMAEEMRRVVEENRRLAGMLAAICERHRALRAQVIEMMSSSPSSFMASAMKKRKFEAAVSQVDVVNGRKENGWRCSPAKPATEEVRPRVSKVYIRADGLLMKDGYHWRKYGQKVIRDNPYPRAYFRCSFAPVCPVKKKVQRCTENQSVLVVTYEGEHNHVQPSPAELDLNGAS</sequence>
<feature type="region of interest" description="Disordered" evidence="6">
    <location>
        <begin position="24"/>
        <end position="52"/>
    </location>
</feature>
<dbReference type="Pfam" id="PF03106">
    <property type="entry name" value="WRKY"/>
    <property type="match status" value="1"/>
</dbReference>
<evidence type="ECO:0000313" key="8">
    <source>
        <dbReference type="EMBL" id="KAK8913726.1"/>
    </source>
</evidence>
<protein>
    <submittedName>
        <fullName evidence="8">WRKY transcription factor 40</fullName>
    </submittedName>
</protein>
<keyword evidence="9" id="KW-1185">Reference proteome</keyword>
<dbReference type="GO" id="GO:0005634">
    <property type="term" value="C:nucleus"/>
    <property type="evidence" value="ECO:0007669"/>
    <property type="project" value="UniProtKB-SubCell"/>
</dbReference>
<gene>
    <name evidence="8" type="primary">WRKY40</name>
    <name evidence="8" type="ORF">KSP39_PZI023976</name>
</gene>
<dbReference type="InterPro" id="IPR044810">
    <property type="entry name" value="WRKY_plant"/>
</dbReference>
<evidence type="ECO:0000259" key="7">
    <source>
        <dbReference type="PROSITE" id="PS50811"/>
    </source>
</evidence>
<evidence type="ECO:0000256" key="1">
    <source>
        <dbReference type="ARBA" id="ARBA00004123"/>
    </source>
</evidence>
<reference evidence="8 9" key="1">
    <citation type="journal article" date="2022" name="Nat. Plants">
        <title>Genomes of leafy and leafless Platanthera orchids illuminate the evolution of mycoheterotrophy.</title>
        <authorList>
            <person name="Li M.H."/>
            <person name="Liu K.W."/>
            <person name="Li Z."/>
            <person name="Lu H.C."/>
            <person name="Ye Q.L."/>
            <person name="Zhang D."/>
            <person name="Wang J.Y."/>
            <person name="Li Y.F."/>
            <person name="Zhong Z.M."/>
            <person name="Liu X."/>
            <person name="Yu X."/>
            <person name="Liu D.K."/>
            <person name="Tu X.D."/>
            <person name="Liu B."/>
            <person name="Hao Y."/>
            <person name="Liao X.Y."/>
            <person name="Jiang Y.T."/>
            <person name="Sun W.H."/>
            <person name="Chen J."/>
            <person name="Chen Y.Q."/>
            <person name="Ai Y."/>
            <person name="Zhai J.W."/>
            <person name="Wu S.S."/>
            <person name="Zhou Z."/>
            <person name="Hsiao Y.Y."/>
            <person name="Wu W.L."/>
            <person name="Chen Y.Y."/>
            <person name="Lin Y.F."/>
            <person name="Hsu J.L."/>
            <person name="Li C.Y."/>
            <person name="Wang Z.W."/>
            <person name="Zhao X."/>
            <person name="Zhong W.Y."/>
            <person name="Ma X.K."/>
            <person name="Ma L."/>
            <person name="Huang J."/>
            <person name="Chen G.Z."/>
            <person name="Huang M.Z."/>
            <person name="Huang L."/>
            <person name="Peng D.H."/>
            <person name="Luo Y.B."/>
            <person name="Zou S.Q."/>
            <person name="Chen S.P."/>
            <person name="Lan S."/>
            <person name="Tsai W.C."/>
            <person name="Van de Peer Y."/>
            <person name="Liu Z.J."/>
        </authorList>
    </citation>
    <scope>NUCLEOTIDE SEQUENCE [LARGE SCALE GENOMIC DNA]</scope>
    <source>
        <strain evidence="8">Lor287</strain>
    </source>
</reference>
<evidence type="ECO:0000256" key="4">
    <source>
        <dbReference type="ARBA" id="ARBA00023163"/>
    </source>
</evidence>
<comment type="caution">
    <text evidence="8">The sequence shown here is derived from an EMBL/GenBank/DDBJ whole genome shotgun (WGS) entry which is preliminary data.</text>
</comment>
<dbReference type="InterPro" id="IPR036576">
    <property type="entry name" value="WRKY_dom_sf"/>
</dbReference>
<evidence type="ECO:0000256" key="3">
    <source>
        <dbReference type="ARBA" id="ARBA00023125"/>
    </source>
</evidence>
<dbReference type="AlphaFoldDB" id="A0AAP0ASI4"/>
<proteinExistence type="predicted"/>